<reference evidence="2 3" key="1">
    <citation type="journal article" date="2019" name="Int. J. Syst. Evol. Microbiol.">
        <title>The Global Catalogue of Microorganisms (GCM) 10K type strain sequencing project: providing services to taxonomists for standard genome sequencing and annotation.</title>
        <authorList>
            <consortium name="The Broad Institute Genomics Platform"/>
            <consortium name="The Broad Institute Genome Sequencing Center for Infectious Disease"/>
            <person name="Wu L."/>
            <person name="Ma J."/>
        </authorList>
    </citation>
    <scope>NUCLEOTIDE SEQUENCE [LARGE SCALE GENOMIC DNA]</scope>
    <source>
        <strain evidence="2 3">JCM 14307</strain>
    </source>
</reference>
<dbReference type="PROSITE" id="PS50043">
    <property type="entry name" value="HTH_LUXR_2"/>
    <property type="match status" value="1"/>
</dbReference>
<dbReference type="InterPro" id="IPR049945">
    <property type="entry name" value="AAA_22"/>
</dbReference>
<dbReference type="EMBL" id="BAAANF010000007">
    <property type="protein sequence ID" value="GAA1677837.1"/>
    <property type="molecule type" value="Genomic_DNA"/>
</dbReference>
<dbReference type="InterPro" id="IPR000792">
    <property type="entry name" value="Tscrpt_reg_LuxR_C"/>
</dbReference>
<gene>
    <name evidence="2" type="ORF">GCM10009745_21660</name>
</gene>
<name>A0ABN2GWX9_9ACTN</name>
<dbReference type="Pfam" id="PF25872">
    <property type="entry name" value="HTH_77"/>
    <property type="match status" value="1"/>
</dbReference>
<evidence type="ECO:0000313" key="3">
    <source>
        <dbReference type="Proteomes" id="UP001500280"/>
    </source>
</evidence>
<feature type="domain" description="HTH luxR-type" evidence="1">
    <location>
        <begin position="709"/>
        <end position="774"/>
    </location>
</feature>
<sequence length="774" mass="83093">MYNRRVGASNDPTSTPVELTSFVGRAEVIRAGLVRLEGARLLTLVGPGGVGKTRLAGRLVRALGRTGRKAQVRWCTLTGVPDGADEAAVERAVAEALGVEIVTEHSARLMILDHLAELERGGPVVLVLDNCEHVVGAVGALVSAVLGAGGSVQILATSREGLGCAGEELFDVPPLWRAEALELFKERARAVGVVIQAAEDDAAAQLCSRLDGLPLAIELAAAGLRSQSVSEILGRLDGDRFRLLTGGPRHGAHPMHHSIRAAVEWSYRLCSETERALWARLSVFESGWDLAAAEAVGSDADLPADDVLPVLTELVGKSIVTADRSDGTTRYRMLETLRQYGYAQLADPAAQCRRHREYFRILTREAAAGWYSAREVSYLQRAHTDLANLRAAIAWSAARPSEGRAGLELAVNLARLRLQFYVGNSGETIEWLRNGLPAAGTPALRLWAVTLAGVTALAQGDLDTADEMLELSRTGPVPDDDVAAGLVALLEGLYAFFAEGKAESIAVLRDAVTAFEKAGPRYRGERAMALLFAGMAADWYGTAEEAQELTGRYAADTTAAGAEWAFAWALLVCGLAVIWHGDPDSLPPIPRPKKEPGDHWGLMYLTHLVAWAATASIKQSATPDRATAVRVARALGGAARLRERYRVAISVLPPFRDANLEAERVAIGVLGPAVFEETFRAAHALTYDDIAALAASEDPGDPAPDVVEETSPWAGLTATEQDVARLAAEGLSDAQIARRRVCSVRTVEKHLENVRRKLMVESRHGIGQWIPRRD</sequence>
<dbReference type="InterPro" id="IPR036388">
    <property type="entry name" value="WH-like_DNA-bd_sf"/>
</dbReference>
<dbReference type="PRINTS" id="PR00038">
    <property type="entry name" value="HTHLUXR"/>
</dbReference>
<protein>
    <submittedName>
        <fullName evidence="2">LuxR family transcriptional regulator</fullName>
    </submittedName>
</protein>
<dbReference type="Gene3D" id="3.40.50.300">
    <property type="entry name" value="P-loop containing nucleotide triphosphate hydrolases"/>
    <property type="match status" value="1"/>
</dbReference>
<dbReference type="InterPro" id="IPR016032">
    <property type="entry name" value="Sig_transdc_resp-reg_C-effctor"/>
</dbReference>
<proteinExistence type="predicted"/>
<dbReference type="SUPFAM" id="SSF52540">
    <property type="entry name" value="P-loop containing nucleoside triphosphate hydrolases"/>
    <property type="match status" value="1"/>
</dbReference>
<comment type="caution">
    <text evidence="2">The sequence shown here is derived from an EMBL/GenBank/DDBJ whole genome shotgun (WGS) entry which is preliminary data.</text>
</comment>
<dbReference type="Pfam" id="PF00196">
    <property type="entry name" value="GerE"/>
    <property type="match status" value="1"/>
</dbReference>
<dbReference type="InterPro" id="IPR027417">
    <property type="entry name" value="P-loop_NTPase"/>
</dbReference>
<dbReference type="InterPro" id="IPR058852">
    <property type="entry name" value="HTH_77"/>
</dbReference>
<dbReference type="PANTHER" id="PTHR47691">
    <property type="entry name" value="REGULATOR-RELATED"/>
    <property type="match status" value="1"/>
</dbReference>
<evidence type="ECO:0000313" key="2">
    <source>
        <dbReference type="EMBL" id="GAA1677837.1"/>
    </source>
</evidence>
<dbReference type="Proteomes" id="UP001500280">
    <property type="component" value="Unassembled WGS sequence"/>
</dbReference>
<keyword evidence="3" id="KW-1185">Reference proteome</keyword>
<accession>A0ABN2GWX9</accession>
<evidence type="ECO:0000259" key="1">
    <source>
        <dbReference type="PROSITE" id="PS50043"/>
    </source>
</evidence>
<dbReference type="CDD" id="cd06170">
    <property type="entry name" value="LuxR_C_like"/>
    <property type="match status" value="1"/>
</dbReference>
<organism evidence="2 3">
    <name type="scientific">Kribbella yunnanensis</name>
    <dbReference type="NCBI Taxonomy" id="190194"/>
    <lineage>
        <taxon>Bacteria</taxon>
        <taxon>Bacillati</taxon>
        <taxon>Actinomycetota</taxon>
        <taxon>Actinomycetes</taxon>
        <taxon>Propionibacteriales</taxon>
        <taxon>Kribbellaceae</taxon>
        <taxon>Kribbella</taxon>
    </lineage>
</organism>
<dbReference type="SMART" id="SM00421">
    <property type="entry name" value="HTH_LUXR"/>
    <property type="match status" value="1"/>
</dbReference>
<dbReference type="Gene3D" id="1.10.10.10">
    <property type="entry name" value="Winged helix-like DNA-binding domain superfamily/Winged helix DNA-binding domain"/>
    <property type="match status" value="1"/>
</dbReference>
<dbReference type="PANTHER" id="PTHR47691:SF3">
    <property type="entry name" value="HTH-TYPE TRANSCRIPTIONAL REGULATOR RV0890C-RELATED"/>
    <property type="match status" value="1"/>
</dbReference>
<dbReference type="SUPFAM" id="SSF46894">
    <property type="entry name" value="C-terminal effector domain of the bipartite response regulators"/>
    <property type="match status" value="1"/>
</dbReference>
<dbReference type="Pfam" id="PF13401">
    <property type="entry name" value="AAA_22"/>
    <property type="match status" value="1"/>
</dbReference>